<dbReference type="OrthoDB" id="10378835at2759"/>
<evidence type="ECO:0008006" key="4">
    <source>
        <dbReference type="Google" id="ProtNLM"/>
    </source>
</evidence>
<comment type="caution">
    <text evidence="2">The sequence shown here is derived from an EMBL/GenBank/DDBJ whole genome shotgun (WGS) entry which is preliminary data.</text>
</comment>
<proteinExistence type="predicted"/>
<dbReference type="EMBL" id="LPNL01000005">
    <property type="protein sequence ID" value="OEJ85806.1"/>
    <property type="molecule type" value="Genomic_DNA"/>
</dbReference>
<organism evidence="2 3">
    <name type="scientific">Hanseniaspora opuntiae</name>
    <dbReference type="NCBI Taxonomy" id="211096"/>
    <lineage>
        <taxon>Eukaryota</taxon>
        <taxon>Fungi</taxon>
        <taxon>Dikarya</taxon>
        <taxon>Ascomycota</taxon>
        <taxon>Saccharomycotina</taxon>
        <taxon>Saccharomycetes</taxon>
        <taxon>Saccharomycodales</taxon>
        <taxon>Saccharomycodaceae</taxon>
        <taxon>Hanseniaspora</taxon>
    </lineage>
</organism>
<name>A0A1E5RG37_9ASCO</name>
<accession>A0A1E5RG37</accession>
<gene>
    <name evidence="2" type="ORF">AWRI3578_g2356</name>
</gene>
<feature type="region of interest" description="Disordered" evidence="1">
    <location>
        <begin position="71"/>
        <end position="186"/>
    </location>
</feature>
<reference evidence="3" key="1">
    <citation type="journal article" date="2016" name="Genome Announc.">
        <title>Genome sequences of three species of Hanseniaspora isolated from spontaneous wine fermentations.</title>
        <authorList>
            <person name="Sternes P.R."/>
            <person name="Lee D."/>
            <person name="Kutyna D.R."/>
            <person name="Borneman A.R."/>
        </authorList>
    </citation>
    <scope>NUCLEOTIDE SEQUENCE [LARGE SCALE GENOMIC DNA]</scope>
    <source>
        <strain evidence="3">AWRI3578</strain>
    </source>
</reference>
<protein>
    <recommendedName>
        <fullName evidence="4">Lsm14-like N-terminal domain-containing protein</fullName>
    </recommendedName>
</protein>
<feature type="compositionally biased region" description="Acidic residues" evidence="1">
    <location>
        <begin position="71"/>
        <end position="90"/>
    </location>
</feature>
<dbReference type="Proteomes" id="UP000095605">
    <property type="component" value="Unassembled WGS sequence"/>
</dbReference>
<feature type="compositionally biased region" description="Basic residues" evidence="1">
    <location>
        <begin position="160"/>
        <end position="169"/>
    </location>
</feature>
<feature type="compositionally biased region" description="Basic and acidic residues" evidence="1">
    <location>
        <begin position="98"/>
        <end position="123"/>
    </location>
</feature>
<evidence type="ECO:0000313" key="2">
    <source>
        <dbReference type="EMBL" id="OEJ85806.1"/>
    </source>
</evidence>
<dbReference type="SUPFAM" id="SSF50182">
    <property type="entry name" value="Sm-like ribonucleoproteins"/>
    <property type="match status" value="1"/>
</dbReference>
<evidence type="ECO:0000313" key="3">
    <source>
        <dbReference type="Proteomes" id="UP000095605"/>
    </source>
</evidence>
<dbReference type="AlphaFoldDB" id="A0A1E5RG37"/>
<evidence type="ECO:0000256" key="1">
    <source>
        <dbReference type="SAM" id="MobiDB-lite"/>
    </source>
</evidence>
<feature type="compositionally biased region" description="Basic and acidic residues" evidence="1">
    <location>
        <begin position="173"/>
        <end position="186"/>
    </location>
</feature>
<sequence>MDADYTGKHVAVTTTTGAKYRGILQNLNISNGTITINNISQLQPPYTVYPPTQLLSFAGNDLTELNFIDDVEEPEPESESEAEEEVEEDEIMKQQEQFQKELEAMRSKSKKENQGSNKEKKSSFFDSFDDEEEYGKNKYNYKNARKTNFDTFGESGMSNKRGKNQKKYYSRPSTEKKDDALKKPMF</sequence>
<keyword evidence="3" id="KW-1185">Reference proteome</keyword>
<dbReference type="InterPro" id="IPR010920">
    <property type="entry name" value="LSM_dom_sf"/>
</dbReference>